<dbReference type="InterPro" id="IPR002816">
    <property type="entry name" value="TraB/PrgY/GumN_fam"/>
</dbReference>
<dbReference type="AlphaFoldDB" id="A0A238WHT4"/>
<dbReference type="Proteomes" id="UP000198310">
    <property type="component" value="Unassembled WGS sequence"/>
</dbReference>
<evidence type="ECO:0000313" key="3">
    <source>
        <dbReference type="Proteomes" id="UP000198310"/>
    </source>
</evidence>
<feature type="chain" id="PRO_5011991766" description="TraB family protein" evidence="1">
    <location>
        <begin position="23"/>
        <end position="303"/>
    </location>
</feature>
<reference evidence="3" key="1">
    <citation type="submission" date="2017-06" db="EMBL/GenBank/DDBJ databases">
        <authorList>
            <person name="Varghese N."/>
            <person name="Submissions S."/>
        </authorList>
    </citation>
    <scope>NUCLEOTIDE SEQUENCE [LARGE SCALE GENOMIC DNA]</scope>
    <source>
        <strain evidence="3">DSM 28041</strain>
    </source>
</reference>
<evidence type="ECO:0000313" key="2">
    <source>
        <dbReference type="EMBL" id="SNR46100.1"/>
    </source>
</evidence>
<dbReference type="CDD" id="cd14789">
    <property type="entry name" value="Tiki"/>
    <property type="match status" value="1"/>
</dbReference>
<proteinExistence type="predicted"/>
<feature type="signal peptide" evidence="1">
    <location>
        <begin position="1"/>
        <end position="22"/>
    </location>
</feature>
<protein>
    <recommendedName>
        <fullName evidence="4">TraB family protein</fullName>
    </recommendedName>
</protein>
<name>A0A238WHT4_9BACT</name>
<dbReference type="EMBL" id="FZNS01000002">
    <property type="protein sequence ID" value="SNR46100.1"/>
    <property type="molecule type" value="Genomic_DNA"/>
</dbReference>
<dbReference type="PANTHER" id="PTHR40590">
    <property type="entry name" value="CYTOPLASMIC PROTEIN-RELATED"/>
    <property type="match status" value="1"/>
</dbReference>
<evidence type="ECO:0000256" key="1">
    <source>
        <dbReference type="SAM" id="SignalP"/>
    </source>
</evidence>
<dbReference type="RefSeq" id="WP_179225475.1">
    <property type="nucleotide sequence ID" value="NZ_FZNS01000002.1"/>
</dbReference>
<gene>
    <name evidence="2" type="ORF">SAMN06269173_102622</name>
</gene>
<dbReference type="Pfam" id="PF01963">
    <property type="entry name" value="TraB_PrgY_gumN"/>
    <property type="match status" value="1"/>
</dbReference>
<keyword evidence="1" id="KW-0732">Signal</keyword>
<dbReference type="PANTHER" id="PTHR40590:SF1">
    <property type="entry name" value="CYTOPLASMIC PROTEIN"/>
    <property type="match status" value="1"/>
</dbReference>
<evidence type="ECO:0008006" key="4">
    <source>
        <dbReference type="Google" id="ProtNLM"/>
    </source>
</evidence>
<organism evidence="2 3">
    <name type="scientific">Hymenobacter mucosus</name>
    <dbReference type="NCBI Taxonomy" id="1411120"/>
    <lineage>
        <taxon>Bacteria</taxon>
        <taxon>Pseudomonadati</taxon>
        <taxon>Bacteroidota</taxon>
        <taxon>Cytophagia</taxon>
        <taxon>Cytophagales</taxon>
        <taxon>Hymenobacteraceae</taxon>
        <taxon>Hymenobacter</taxon>
    </lineage>
</organism>
<dbReference type="InterPro" id="IPR047111">
    <property type="entry name" value="YbaP-like"/>
</dbReference>
<accession>A0A238WHT4</accession>
<keyword evidence="3" id="KW-1185">Reference proteome</keyword>
<sequence>MSFLRNTALAATLLLTSLATQAQKAAVKPVKAATAASPAATNALLWEITGKGLAAPSYVYGTVHLICPTDLVVTEPVKQSFGKAKQVVLELDMDSPTMMQEMQASMMMDGGQNLQQLLSPTDYTSVGKYLQSKAGVPIDRVGTLKPFILSSMLYPALLGCAPASYEATFVQMAQEQKKEVLGLETVQQQMGFFEKIPYKAQGQMLVDMVNKEAEARQEVQQMVTLYKAQNVEELRNMTTKSLFGFQEYEDVLVNSRNQSWISSITKMAATQPTFFAVGAAHLGGPKGVLALLRQEGYQVRPLR</sequence>